<name>A0A512ASK5_9BACT</name>
<dbReference type="Proteomes" id="UP000321532">
    <property type="component" value="Unassembled WGS sequence"/>
</dbReference>
<reference evidence="1 2" key="1">
    <citation type="submission" date="2019-07" db="EMBL/GenBank/DDBJ databases">
        <title>Whole genome shotgun sequence of Adhaeribacter aerolatus NBRC 106133.</title>
        <authorList>
            <person name="Hosoyama A."/>
            <person name="Uohara A."/>
            <person name="Ohji S."/>
            <person name="Ichikawa N."/>
        </authorList>
    </citation>
    <scope>NUCLEOTIDE SEQUENCE [LARGE SCALE GENOMIC DNA]</scope>
    <source>
        <strain evidence="1 2">NBRC 106133</strain>
    </source>
</reference>
<keyword evidence="2" id="KW-1185">Reference proteome</keyword>
<evidence type="ECO:0000313" key="2">
    <source>
        <dbReference type="Proteomes" id="UP000321532"/>
    </source>
</evidence>
<gene>
    <name evidence="1" type="ORF">AAE02nite_03490</name>
</gene>
<proteinExistence type="predicted"/>
<dbReference type="AlphaFoldDB" id="A0A512ASK5"/>
<sequence length="253" mass="28512">MLSLVLLLAESAMAQAPTKNKKVDKIPHAELKEAKVIARVTTNVQEIAPMRVKLNVLNPTGKTVRISILDYANLPVYQESFTGREYNKILNFTSTAAGRYMLRITGPKQVEIRRFAINSNFNRNLTPSPMENHNPAEVMAAIYQNEKNKIVLHVVNNTGKPISYVLRNSNQEVSYRGVIRAATFSKLFDFTELGDGNYSFEVQNQSQKAAYRTFALHTAYDRSFAWTDKRGRPLKAVGSSPISLRTNTLRTND</sequence>
<comment type="caution">
    <text evidence="1">The sequence shown here is derived from an EMBL/GenBank/DDBJ whole genome shotgun (WGS) entry which is preliminary data.</text>
</comment>
<protein>
    <submittedName>
        <fullName evidence="1">Uncharacterized protein</fullName>
    </submittedName>
</protein>
<evidence type="ECO:0000313" key="1">
    <source>
        <dbReference type="EMBL" id="GEO02685.1"/>
    </source>
</evidence>
<dbReference type="EMBL" id="BJYS01000001">
    <property type="protein sequence ID" value="GEO02685.1"/>
    <property type="molecule type" value="Genomic_DNA"/>
</dbReference>
<organism evidence="1 2">
    <name type="scientific">Adhaeribacter aerolatus</name>
    <dbReference type="NCBI Taxonomy" id="670289"/>
    <lineage>
        <taxon>Bacteria</taxon>
        <taxon>Pseudomonadati</taxon>
        <taxon>Bacteroidota</taxon>
        <taxon>Cytophagia</taxon>
        <taxon>Cytophagales</taxon>
        <taxon>Hymenobacteraceae</taxon>
        <taxon>Adhaeribacter</taxon>
    </lineage>
</organism>
<accession>A0A512ASK5</accession>